<dbReference type="Proteomes" id="UP000031307">
    <property type="component" value="Unassembled WGS sequence"/>
</dbReference>
<evidence type="ECO:0000313" key="8">
    <source>
        <dbReference type="Proteomes" id="UP000031307"/>
    </source>
</evidence>
<dbReference type="PANTHER" id="PTHR33529">
    <property type="entry name" value="SLR0882 PROTEIN-RELATED"/>
    <property type="match status" value="1"/>
</dbReference>
<feature type="transmembrane region" description="Helical" evidence="6">
    <location>
        <begin position="108"/>
        <end position="131"/>
    </location>
</feature>
<evidence type="ECO:0008006" key="9">
    <source>
        <dbReference type="Google" id="ProtNLM"/>
    </source>
</evidence>
<dbReference type="EMBL" id="JSAM01000096">
    <property type="protein sequence ID" value="KIA77004.1"/>
    <property type="molecule type" value="Genomic_DNA"/>
</dbReference>
<feature type="transmembrane region" description="Helical" evidence="6">
    <location>
        <begin position="21"/>
        <end position="40"/>
    </location>
</feature>
<evidence type="ECO:0000313" key="7">
    <source>
        <dbReference type="EMBL" id="KIA77004.1"/>
    </source>
</evidence>
<gene>
    <name evidence="7" type="ORF">DB43_HA00230</name>
</gene>
<evidence type="ECO:0000256" key="2">
    <source>
        <dbReference type="ARBA" id="ARBA00022475"/>
    </source>
</evidence>
<keyword evidence="4 6" id="KW-1133">Transmembrane helix</keyword>
<dbReference type="GO" id="GO:0043190">
    <property type="term" value="C:ATP-binding cassette (ABC) transporter complex"/>
    <property type="evidence" value="ECO:0007669"/>
    <property type="project" value="TreeGrafter"/>
</dbReference>
<proteinExistence type="predicted"/>
<reference evidence="7 8" key="1">
    <citation type="journal article" date="2014" name="Mol. Biol. Evol.">
        <title>Massive expansion of Ubiquitination-related gene families within the Chlamydiae.</title>
        <authorList>
            <person name="Domman D."/>
            <person name="Collingro A."/>
            <person name="Lagkouvardos I."/>
            <person name="Gehre L."/>
            <person name="Weinmaier T."/>
            <person name="Rattei T."/>
            <person name="Subtil A."/>
            <person name="Horn M."/>
        </authorList>
    </citation>
    <scope>NUCLEOTIDE SEQUENCE [LARGE SCALE GENOMIC DNA]</scope>
    <source>
        <strain evidence="7 8">OEW1</strain>
    </source>
</reference>
<sequence length="364" mass="43237">MMYMKSKIPFQSIWERYFFREVVKLFCVFIGSFYGLYVLIDFSSHTTQFSTHFQWSEIFSYYFYELIRRLDVILPFALMLATIKTLCSLSTNNELVALMASGMSLKSLLRPFIIIGLFFTVLMYGNAEFLLPKAQKGLKQIHDRHTSLKNKLENRGFVQHIILDDQTQILFQYYDEERQFFFDSYWIKSADDIFRIKYLFPHLEVPLGRYVHHLTRNQNDELVESASFVEKEFPQIYFNQKKLQETLSLPEEQSLTDLVQQLPHNNRISHEKEAQVVSHFYHKMALPWLCLFAVIAPAPFCVRFSRGLPVFMIYACSIFGLITFYLTMDAALILAKRQVLDPIWAIWMPFSIFFAFFFYRFVKL</sequence>
<evidence type="ECO:0000256" key="1">
    <source>
        <dbReference type="ARBA" id="ARBA00004651"/>
    </source>
</evidence>
<protein>
    <recommendedName>
        <fullName evidence="9">Permease, YjgP/YjgQ family</fullName>
    </recommendedName>
</protein>
<feature type="transmembrane region" description="Helical" evidence="6">
    <location>
        <begin position="342"/>
        <end position="362"/>
    </location>
</feature>
<evidence type="ECO:0000256" key="5">
    <source>
        <dbReference type="ARBA" id="ARBA00023136"/>
    </source>
</evidence>
<accession>A0A0C1EKF3</accession>
<keyword evidence="3 6" id="KW-0812">Transmembrane</keyword>
<name>A0A0C1EKF3_9BACT</name>
<organism evidence="7 8">
    <name type="scientific">Parachlamydia acanthamoebae</name>
    <dbReference type="NCBI Taxonomy" id="83552"/>
    <lineage>
        <taxon>Bacteria</taxon>
        <taxon>Pseudomonadati</taxon>
        <taxon>Chlamydiota</taxon>
        <taxon>Chlamydiia</taxon>
        <taxon>Parachlamydiales</taxon>
        <taxon>Parachlamydiaceae</taxon>
        <taxon>Parachlamydia</taxon>
    </lineage>
</organism>
<keyword evidence="2" id="KW-1003">Cell membrane</keyword>
<comment type="caution">
    <text evidence="7">The sequence shown here is derived from an EMBL/GenBank/DDBJ whole genome shotgun (WGS) entry which is preliminary data.</text>
</comment>
<keyword evidence="5 6" id="KW-0472">Membrane</keyword>
<comment type="subcellular location">
    <subcellularLocation>
        <location evidence="1">Cell membrane</location>
        <topology evidence="1">Multi-pass membrane protein</topology>
    </subcellularLocation>
</comment>
<dbReference type="GO" id="GO:0015920">
    <property type="term" value="P:lipopolysaccharide transport"/>
    <property type="evidence" value="ECO:0007669"/>
    <property type="project" value="TreeGrafter"/>
</dbReference>
<dbReference type="AlphaFoldDB" id="A0A0C1EKF3"/>
<dbReference type="Pfam" id="PF03739">
    <property type="entry name" value="LptF_LptG"/>
    <property type="match status" value="1"/>
</dbReference>
<dbReference type="PATRIC" id="fig|83552.4.peg.1876"/>
<dbReference type="PANTHER" id="PTHR33529:SF6">
    <property type="entry name" value="YJGP_YJGQ FAMILY PERMEASE"/>
    <property type="match status" value="1"/>
</dbReference>
<evidence type="ECO:0000256" key="3">
    <source>
        <dbReference type="ARBA" id="ARBA00022692"/>
    </source>
</evidence>
<dbReference type="InterPro" id="IPR005495">
    <property type="entry name" value="LptG/LptF_permease"/>
</dbReference>
<evidence type="ECO:0000256" key="4">
    <source>
        <dbReference type="ARBA" id="ARBA00022989"/>
    </source>
</evidence>
<feature type="transmembrane region" description="Helical" evidence="6">
    <location>
        <begin position="311"/>
        <end position="335"/>
    </location>
</feature>
<evidence type="ECO:0000256" key="6">
    <source>
        <dbReference type="SAM" id="Phobius"/>
    </source>
</evidence>